<reference evidence="2 3" key="1">
    <citation type="submission" date="2020-07" db="EMBL/GenBank/DDBJ databases">
        <title>Organ Donor 1.</title>
        <authorList>
            <person name="Marsh A.J."/>
            <person name="Azcarate-Peril M.A."/>
        </authorList>
    </citation>
    <scope>NUCLEOTIDE SEQUENCE [LARGE SCALE GENOMIC DNA]</scope>
    <source>
        <strain evidence="2 3">AMC0717</strain>
    </source>
</reference>
<protein>
    <submittedName>
        <fullName evidence="2">MFS transporter</fullName>
    </submittedName>
</protein>
<accession>A0A1I5LXL4</accession>
<dbReference type="GO" id="GO:0005886">
    <property type="term" value="C:plasma membrane"/>
    <property type="evidence" value="ECO:0007669"/>
    <property type="project" value="TreeGrafter"/>
</dbReference>
<feature type="transmembrane region" description="Helical" evidence="1">
    <location>
        <begin position="307"/>
        <end position="326"/>
    </location>
</feature>
<feature type="transmembrane region" description="Helical" evidence="1">
    <location>
        <begin position="183"/>
        <end position="201"/>
    </location>
</feature>
<dbReference type="AlphaFoldDB" id="A0A1I5LXL4"/>
<keyword evidence="1" id="KW-1133">Transmembrane helix</keyword>
<feature type="transmembrane region" description="Helical" evidence="1">
    <location>
        <begin position="110"/>
        <end position="128"/>
    </location>
</feature>
<keyword evidence="1" id="KW-0472">Membrane</keyword>
<gene>
    <name evidence="2" type="ORF">H0N91_14530</name>
</gene>
<evidence type="ECO:0000313" key="3">
    <source>
        <dbReference type="Proteomes" id="UP000586254"/>
    </source>
</evidence>
<dbReference type="RefSeq" id="WP_090413682.1">
    <property type="nucleotide sequence ID" value="NZ_CAJKZB010000004.1"/>
</dbReference>
<feature type="transmembrane region" description="Helical" evidence="1">
    <location>
        <begin position="157"/>
        <end position="177"/>
    </location>
</feature>
<dbReference type="InterPro" id="IPR039672">
    <property type="entry name" value="MFS_2"/>
</dbReference>
<dbReference type="Proteomes" id="UP000586254">
    <property type="component" value="Unassembled WGS sequence"/>
</dbReference>
<organism evidence="2 3">
    <name type="scientific">Eubacterium callanderi</name>
    <dbReference type="NCBI Taxonomy" id="53442"/>
    <lineage>
        <taxon>Bacteria</taxon>
        <taxon>Bacillati</taxon>
        <taxon>Bacillota</taxon>
        <taxon>Clostridia</taxon>
        <taxon>Eubacteriales</taxon>
        <taxon>Eubacteriaceae</taxon>
        <taxon>Eubacterium</taxon>
    </lineage>
</organism>
<evidence type="ECO:0000256" key="1">
    <source>
        <dbReference type="SAM" id="Phobius"/>
    </source>
</evidence>
<dbReference type="Pfam" id="PF13347">
    <property type="entry name" value="MFS_2"/>
    <property type="match status" value="1"/>
</dbReference>
<feature type="transmembrane region" description="Helical" evidence="1">
    <location>
        <begin position="378"/>
        <end position="405"/>
    </location>
</feature>
<proteinExistence type="predicted"/>
<dbReference type="GO" id="GO:0015293">
    <property type="term" value="F:symporter activity"/>
    <property type="evidence" value="ECO:0007669"/>
    <property type="project" value="InterPro"/>
</dbReference>
<dbReference type="Gene3D" id="1.20.1250.20">
    <property type="entry name" value="MFS general substrate transporter like domains"/>
    <property type="match status" value="1"/>
</dbReference>
<dbReference type="SUPFAM" id="SSF103473">
    <property type="entry name" value="MFS general substrate transporter"/>
    <property type="match status" value="1"/>
</dbReference>
<dbReference type="InterPro" id="IPR036259">
    <property type="entry name" value="MFS_trans_sf"/>
</dbReference>
<feature type="transmembrane region" description="Helical" evidence="1">
    <location>
        <begin position="84"/>
        <end position="104"/>
    </location>
</feature>
<dbReference type="EMBL" id="JACCKS010000018">
    <property type="protein sequence ID" value="NZA39311.1"/>
    <property type="molecule type" value="Genomic_DNA"/>
</dbReference>
<name>A0A1I5LXL4_9FIRM</name>
<feature type="transmembrane region" description="Helical" evidence="1">
    <location>
        <begin position="332"/>
        <end position="357"/>
    </location>
</feature>
<evidence type="ECO:0000313" key="2">
    <source>
        <dbReference type="EMBL" id="NZA39311.1"/>
    </source>
</evidence>
<dbReference type="PANTHER" id="PTHR11328">
    <property type="entry name" value="MAJOR FACILITATOR SUPERFAMILY DOMAIN-CONTAINING PROTEIN"/>
    <property type="match status" value="1"/>
</dbReference>
<comment type="caution">
    <text evidence="2">The sequence shown here is derived from an EMBL/GenBank/DDBJ whole genome shotgun (WGS) entry which is preliminary data.</text>
</comment>
<dbReference type="PANTHER" id="PTHR11328:SF24">
    <property type="entry name" value="MAJOR FACILITATOR SUPERFAMILY (MFS) PROFILE DOMAIN-CONTAINING PROTEIN"/>
    <property type="match status" value="1"/>
</dbReference>
<keyword evidence="1" id="KW-0812">Transmembrane</keyword>
<sequence length="459" mass="50107">MAEKVKPRVSQFIVTIFGLSELTALMVASLSTSYYSYFITNVLMVAPAVMGTILIFTRAFDIGTLLLSGVVEERMNPRWGKYRSWLLLMCPLAAVIGILQYSSAGGTQTVQLWISAVCYIVFFALFNFGRTAQLALLNALGATPEDRAMLSARKAQFAAVAGIVLNSTFMPLVLWFSGETKDATSFGFLAAVVIFQIVYLIPQMGLFKVSREYDKPEEKSVAVRKKLSAKEMAEQVFKNPPLMLMLVAETCKTVCNTLVLSMAVYYFRVVVNNLEFQPVFSTAISIAGFVGSLIAGQFIVKKLGKKNTYLIGFAAPAIALVCARLFGGQSDITFMVIMVIGWFFFTFIATPGPAMFADCVEYGKFKIGKEGRAFIMSLYTLPIKIGVLIAGGFSGYLLAAVGYSAEAAVTPQVVSGIFSAITLAPAAVLAVGFVCMLFYKLTEKRVREIMEVNRQNDGV</sequence>
<feature type="transmembrane region" description="Helical" evidence="1">
    <location>
        <begin position="417"/>
        <end position="439"/>
    </location>
</feature>
<dbReference type="GO" id="GO:0008643">
    <property type="term" value="P:carbohydrate transport"/>
    <property type="evidence" value="ECO:0007669"/>
    <property type="project" value="InterPro"/>
</dbReference>
<feature type="transmembrane region" description="Helical" evidence="1">
    <location>
        <begin position="12"/>
        <end position="31"/>
    </location>
</feature>
<feature type="transmembrane region" description="Helical" evidence="1">
    <location>
        <begin position="242"/>
        <end position="267"/>
    </location>
</feature>
<feature type="transmembrane region" description="Helical" evidence="1">
    <location>
        <begin position="279"/>
        <end position="300"/>
    </location>
</feature>